<dbReference type="AlphaFoldDB" id="A0A3D8JYK2"/>
<dbReference type="FunFam" id="1.10.3720.10:FF:000003">
    <property type="entry name" value="Aliphatic sulfonate ABC transporter permease"/>
    <property type="match status" value="1"/>
</dbReference>
<organism evidence="9 10">
    <name type="scientific">Trinickia dinghuensis</name>
    <dbReference type="NCBI Taxonomy" id="2291023"/>
    <lineage>
        <taxon>Bacteria</taxon>
        <taxon>Pseudomonadati</taxon>
        <taxon>Pseudomonadota</taxon>
        <taxon>Betaproteobacteria</taxon>
        <taxon>Burkholderiales</taxon>
        <taxon>Burkholderiaceae</taxon>
        <taxon>Trinickia</taxon>
    </lineage>
</organism>
<dbReference type="CDD" id="cd06261">
    <property type="entry name" value="TM_PBP2"/>
    <property type="match status" value="1"/>
</dbReference>
<evidence type="ECO:0000256" key="1">
    <source>
        <dbReference type="ARBA" id="ARBA00004651"/>
    </source>
</evidence>
<dbReference type="NCBIfam" id="NF008470">
    <property type="entry name" value="PRK11365.1"/>
    <property type="match status" value="1"/>
</dbReference>
<feature type="domain" description="ABC transmembrane type-1" evidence="8">
    <location>
        <begin position="57"/>
        <end position="241"/>
    </location>
</feature>
<evidence type="ECO:0000256" key="3">
    <source>
        <dbReference type="ARBA" id="ARBA00022475"/>
    </source>
</evidence>
<evidence type="ECO:0000256" key="4">
    <source>
        <dbReference type="ARBA" id="ARBA00022692"/>
    </source>
</evidence>
<dbReference type="InterPro" id="IPR035906">
    <property type="entry name" value="MetI-like_sf"/>
</dbReference>
<feature type="transmembrane region" description="Helical" evidence="7">
    <location>
        <begin position="68"/>
        <end position="92"/>
    </location>
</feature>
<reference evidence="9 10" key="1">
    <citation type="submission" date="2018-08" db="EMBL/GenBank/DDBJ databases">
        <title>Paraburkholderia sp. DHOM06 isolated from forest soil.</title>
        <authorList>
            <person name="Gao Z.-H."/>
            <person name="Qiu L.-H."/>
        </authorList>
    </citation>
    <scope>NUCLEOTIDE SEQUENCE [LARGE SCALE GENOMIC DNA]</scope>
    <source>
        <strain evidence="9 10">DHOM06</strain>
    </source>
</reference>
<protein>
    <submittedName>
        <fullName evidence="9">Aliphatic sulfonate ABC transporter permease SsuC</fullName>
    </submittedName>
</protein>
<sequence>MRTRAVWSGRILPWIVPTLAFIVWEAGARSGWLSARILPEPWAVARAAWGLFESGELWADVKISAARALGGFVIGGGIGFLLALATGCSKLLEALLDSTVQMIRNIPVLAMIPLVILWFGIEEQAKLFLVALGVFFPVYVNTFHGIRSVDAGLVEMAKSYGLRGFALYRDAVLPGALPSILVGVRFALGLMWVMLIVAETISAQSGIGYMTMNAREFMQTDVVVVGILLYALLGKLADQGARALETWLVPWRSPHAVARSASKGTARSGRWPKALKRPIAWRGAKA</sequence>
<gene>
    <name evidence="9" type="ORF">DWV00_15615</name>
</gene>
<evidence type="ECO:0000256" key="6">
    <source>
        <dbReference type="ARBA" id="ARBA00023136"/>
    </source>
</evidence>
<evidence type="ECO:0000313" key="9">
    <source>
        <dbReference type="EMBL" id="RDU97960.1"/>
    </source>
</evidence>
<feature type="transmembrane region" description="Helical" evidence="7">
    <location>
        <begin position="127"/>
        <end position="146"/>
    </location>
</feature>
<dbReference type="Gene3D" id="1.10.3720.10">
    <property type="entry name" value="MetI-like"/>
    <property type="match status" value="1"/>
</dbReference>
<name>A0A3D8JYK2_9BURK</name>
<dbReference type="OrthoDB" id="8138334at2"/>
<dbReference type="PANTHER" id="PTHR30151">
    <property type="entry name" value="ALKANE SULFONATE ABC TRANSPORTER-RELATED, MEMBRANE SUBUNIT"/>
    <property type="match status" value="1"/>
</dbReference>
<evidence type="ECO:0000256" key="2">
    <source>
        <dbReference type="ARBA" id="ARBA00022448"/>
    </source>
</evidence>
<keyword evidence="6 7" id="KW-0472">Membrane</keyword>
<keyword evidence="4 7" id="KW-0812">Transmembrane</keyword>
<dbReference type="SUPFAM" id="SSF161098">
    <property type="entry name" value="MetI-like"/>
    <property type="match status" value="1"/>
</dbReference>
<dbReference type="InterPro" id="IPR000515">
    <property type="entry name" value="MetI-like"/>
</dbReference>
<evidence type="ECO:0000256" key="5">
    <source>
        <dbReference type="ARBA" id="ARBA00022989"/>
    </source>
</evidence>
<dbReference type="Proteomes" id="UP000256838">
    <property type="component" value="Unassembled WGS sequence"/>
</dbReference>
<comment type="caution">
    <text evidence="9">The sequence shown here is derived from an EMBL/GenBank/DDBJ whole genome shotgun (WGS) entry which is preliminary data.</text>
</comment>
<keyword evidence="10" id="KW-1185">Reference proteome</keyword>
<comment type="similarity">
    <text evidence="7">Belongs to the binding-protein-dependent transport system permease family.</text>
</comment>
<dbReference type="PROSITE" id="PS50928">
    <property type="entry name" value="ABC_TM1"/>
    <property type="match status" value="1"/>
</dbReference>
<feature type="transmembrane region" description="Helical" evidence="7">
    <location>
        <begin position="167"/>
        <end position="197"/>
    </location>
</feature>
<dbReference type="RefSeq" id="WP_115534486.1">
    <property type="nucleotide sequence ID" value="NZ_QRGA01000008.1"/>
</dbReference>
<keyword evidence="3" id="KW-1003">Cell membrane</keyword>
<keyword evidence="5 7" id="KW-1133">Transmembrane helix</keyword>
<dbReference type="GO" id="GO:0042918">
    <property type="term" value="P:alkanesulfonate transmembrane transport"/>
    <property type="evidence" value="ECO:0007669"/>
    <property type="project" value="UniProtKB-ARBA"/>
</dbReference>
<accession>A0A3D8JYK2</accession>
<dbReference type="EMBL" id="QRGA01000008">
    <property type="protein sequence ID" value="RDU97960.1"/>
    <property type="molecule type" value="Genomic_DNA"/>
</dbReference>
<proteinExistence type="inferred from homology"/>
<evidence type="ECO:0000256" key="7">
    <source>
        <dbReference type="RuleBase" id="RU363032"/>
    </source>
</evidence>
<evidence type="ECO:0000259" key="8">
    <source>
        <dbReference type="PROSITE" id="PS50928"/>
    </source>
</evidence>
<keyword evidence="2 7" id="KW-0813">Transport</keyword>
<evidence type="ECO:0000313" key="10">
    <source>
        <dbReference type="Proteomes" id="UP000256838"/>
    </source>
</evidence>
<dbReference type="Pfam" id="PF00528">
    <property type="entry name" value="BPD_transp_1"/>
    <property type="match status" value="1"/>
</dbReference>
<comment type="subcellular location">
    <subcellularLocation>
        <location evidence="1 7">Cell membrane</location>
        <topology evidence="1 7">Multi-pass membrane protein</topology>
    </subcellularLocation>
</comment>
<dbReference type="GO" id="GO:0005886">
    <property type="term" value="C:plasma membrane"/>
    <property type="evidence" value="ECO:0007669"/>
    <property type="project" value="UniProtKB-SubCell"/>
</dbReference>
<feature type="transmembrane region" description="Helical" evidence="7">
    <location>
        <begin position="104"/>
        <end position="121"/>
    </location>
</feature>
<dbReference type="PANTHER" id="PTHR30151:SF38">
    <property type="entry name" value="ALIPHATIC SULFONATES TRANSPORT PERMEASE PROTEIN SSUC-RELATED"/>
    <property type="match status" value="1"/>
</dbReference>